<dbReference type="InterPro" id="IPR034593">
    <property type="entry name" value="DgoD-like"/>
</dbReference>
<dbReference type="AlphaFoldDB" id="A0A317F9U8"/>
<dbReference type="SUPFAM" id="SSF54826">
    <property type="entry name" value="Enolase N-terminal domain-like"/>
    <property type="match status" value="1"/>
</dbReference>
<evidence type="ECO:0000313" key="4">
    <source>
        <dbReference type="Proteomes" id="UP000245765"/>
    </source>
</evidence>
<dbReference type="GO" id="GO:0016829">
    <property type="term" value="F:lyase activity"/>
    <property type="evidence" value="ECO:0007669"/>
    <property type="project" value="UniProtKB-KW"/>
</dbReference>
<gene>
    <name evidence="3" type="ORF">DFH01_24675</name>
</gene>
<dbReference type="RefSeq" id="WP_109873170.1">
    <property type="nucleotide sequence ID" value="NZ_QGNA01000006.1"/>
</dbReference>
<dbReference type="SUPFAM" id="SSF51604">
    <property type="entry name" value="Enolase C-terminal domain-like"/>
    <property type="match status" value="1"/>
</dbReference>
<evidence type="ECO:0000259" key="2">
    <source>
        <dbReference type="SMART" id="SM00922"/>
    </source>
</evidence>
<comment type="caution">
    <text evidence="3">The sequence shown here is derived from an EMBL/GenBank/DDBJ whole genome shotgun (WGS) entry which is preliminary data.</text>
</comment>
<evidence type="ECO:0000313" key="3">
    <source>
        <dbReference type="EMBL" id="PWS34719.1"/>
    </source>
</evidence>
<feature type="domain" description="Mandelate racemase/muconate lactonizing enzyme C-terminal" evidence="2">
    <location>
        <begin position="166"/>
        <end position="262"/>
    </location>
</feature>
<accession>A0A317F9U8</accession>
<evidence type="ECO:0000256" key="1">
    <source>
        <dbReference type="ARBA" id="ARBA00023239"/>
    </source>
</evidence>
<dbReference type="Gene3D" id="3.20.20.120">
    <property type="entry name" value="Enolase-like C-terminal domain"/>
    <property type="match status" value="1"/>
</dbReference>
<dbReference type="Gene3D" id="3.30.390.10">
    <property type="entry name" value="Enolase-like, N-terminal domain"/>
    <property type="match status" value="1"/>
</dbReference>
<dbReference type="OrthoDB" id="5290054at2"/>
<dbReference type="Pfam" id="PF13378">
    <property type="entry name" value="MR_MLE_C"/>
    <property type="match status" value="1"/>
</dbReference>
<dbReference type="PANTHER" id="PTHR48080:SF2">
    <property type="entry name" value="D-GALACTONATE DEHYDRATASE"/>
    <property type="match status" value="1"/>
</dbReference>
<dbReference type="InterPro" id="IPR029017">
    <property type="entry name" value="Enolase-like_N"/>
</dbReference>
<dbReference type="Proteomes" id="UP000245765">
    <property type="component" value="Unassembled WGS sequence"/>
</dbReference>
<sequence length="392" mass="42510">MTDRIERVTAYVAEIPRDVPYLGPLRAGETVNRRGYIVRQGNRTLYPTADRSVLLRIDTEKGLTGWGETYGIVAPEAVRAIVDDVLAPVLEGRDPFAPAVIHEDLYDLMRVRGFFGGFYLDSLAAVDIALWDLLGKRLGAPISTLLGGCRHERIAAYVSGLPKATLSERVEFARDWQAKGFGGFKFAAVVADDGAEAEIAALREGLGPQARIMADLHWRHTAPDAIRLIRRLEPHGLAFAEAPCAPEDIEGIAQVARGVGVPVALGEELRTVHEWQPRFAARCMGIGQPEMGRTGITQFVRIGALCQANHVAVMPHATIGVGIFMAASLQASATLQNLPWHEYQHSIFAPNLALTRPTGTRHMACEAGFYTLPDGPGLGVEPSEDLLARIGA</sequence>
<dbReference type="CDD" id="cd03316">
    <property type="entry name" value="MR_like"/>
    <property type="match status" value="1"/>
</dbReference>
<dbReference type="EMBL" id="QGNA01000006">
    <property type="protein sequence ID" value="PWS34719.1"/>
    <property type="molecule type" value="Genomic_DNA"/>
</dbReference>
<proteinExistence type="predicted"/>
<dbReference type="Pfam" id="PF02746">
    <property type="entry name" value="MR_MLE_N"/>
    <property type="match status" value="1"/>
</dbReference>
<dbReference type="SMART" id="SM00922">
    <property type="entry name" value="MR_MLE"/>
    <property type="match status" value="1"/>
</dbReference>
<keyword evidence="1" id="KW-0456">Lyase</keyword>
<organism evidence="3 4">
    <name type="scientific">Falsiroseomonas bella</name>
    <dbReference type="NCBI Taxonomy" id="2184016"/>
    <lineage>
        <taxon>Bacteria</taxon>
        <taxon>Pseudomonadati</taxon>
        <taxon>Pseudomonadota</taxon>
        <taxon>Alphaproteobacteria</taxon>
        <taxon>Acetobacterales</taxon>
        <taxon>Roseomonadaceae</taxon>
        <taxon>Falsiroseomonas</taxon>
    </lineage>
</organism>
<dbReference type="InterPro" id="IPR029065">
    <property type="entry name" value="Enolase_C-like"/>
</dbReference>
<dbReference type="PANTHER" id="PTHR48080">
    <property type="entry name" value="D-GALACTONATE DEHYDRATASE-RELATED"/>
    <property type="match status" value="1"/>
</dbReference>
<protein>
    <submittedName>
        <fullName evidence="3">Enolase</fullName>
    </submittedName>
</protein>
<dbReference type="InterPro" id="IPR013342">
    <property type="entry name" value="Mandelate_racemase_C"/>
</dbReference>
<dbReference type="InterPro" id="IPR013341">
    <property type="entry name" value="Mandelate_racemase_N_dom"/>
</dbReference>
<name>A0A317F9U8_9PROT</name>
<dbReference type="SFLD" id="SFLDS00001">
    <property type="entry name" value="Enolase"/>
    <property type="match status" value="1"/>
</dbReference>
<keyword evidence="4" id="KW-1185">Reference proteome</keyword>
<dbReference type="InterPro" id="IPR036849">
    <property type="entry name" value="Enolase-like_C_sf"/>
</dbReference>
<reference evidence="4" key="1">
    <citation type="submission" date="2018-05" db="EMBL/GenBank/DDBJ databases">
        <authorList>
            <person name="Du Z."/>
            <person name="Wang X."/>
        </authorList>
    </citation>
    <scope>NUCLEOTIDE SEQUENCE [LARGE SCALE GENOMIC DNA]</scope>
    <source>
        <strain evidence="4">CQN31</strain>
    </source>
</reference>